<dbReference type="Proteomes" id="UP000515908">
    <property type="component" value="Chromosome 23"/>
</dbReference>
<dbReference type="GO" id="GO:0005829">
    <property type="term" value="C:cytosol"/>
    <property type="evidence" value="ECO:0007669"/>
    <property type="project" value="TreeGrafter"/>
</dbReference>
<keyword evidence="1" id="KW-0833">Ubl conjugation pathway</keyword>
<dbReference type="InterPro" id="IPR028889">
    <property type="entry name" value="USP"/>
</dbReference>
<feature type="compositionally biased region" description="Basic and acidic residues" evidence="2">
    <location>
        <begin position="1"/>
        <end position="16"/>
    </location>
</feature>
<protein>
    <submittedName>
        <fullName evidence="4">Ubiquitin carboxyl-terminal hydrolase/ICP0-binding domain of Ubiquitin-specific protease 7, putative</fullName>
    </submittedName>
</protein>
<evidence type="ECO:0000256" key="1">
    <source>
        <dbReference type="ARBA" id="ARBA00022786"/>
    </source>
</evidence>
<organism evidence="4 5">
    <name type="scientific">Angomonas deanei</name>
    <dbReference type="NCBI Taxonomy" id="59799"/>
    <lineage>
        <taxon>Eukaryota</taxon>
        <taxon>Discoba</taxon>
        <taxon>Euglenozoa</taxon>
        <taxon>Kinetoplastea</taxon>
        <taxon>Metakinetoplastina</taxon>
        <taxon>Trypanosomatida</taxon>
        <taxon>Trypanosomatidae</taxon>
        <taxon>Strigomonadinae</taxon>
        <taxon>Angomonas</taxon>
    </lineage>
</organism>
<sequence>MSQKGEDDKGSQDIRRYLINSSSSSDVDDDNSVVVHSISSHNVSPLETSVGKATPTSQKLEGAFIGSVGIYNEGTTCYLNSLLQLMFHINYFRSSVYRIPVENGKGEGEDVPVYQALQELFFQMQERKCPVRARRLTKAFGWGPEELLIQQDIQEMATLLRDNLEEKMKGTVTEGAINQIFVGCGEQVVETLDRSHVSRNRDIFYDIHLSLSDKTETVMDSLQSLLSKDKLVGDNKYRVEEEGKPAEYKDAEKGYEFKRFPPVAWFHIKRFTMDLDSPTLEMKKVNSRLEFPLELDLTELERGFTPEELADIEERTKRGEAVKSMITPSPAIYDLHGIIVHRGTVRSGHYYCYIRDWDSGQQKFTRWLEYDDDHVREVTQQTAMEANYGGLKNSTSGASAYILSYIRRADAPFIMAPSPTDIISQAVKDSMRKSIEEEEKRERKEKDVRQRVICYIISDRSISLYCQENQMDLFSRDCRHVHQFVECVLHFKKSDSLASVYARLEEEPSLFDMNIKKDKCRLWRWSSGRTFHPTTPLATYNAVADGKTLLSHILSLQELDRPLSMCLYVQTALPRGVTLSPTTAIDPLIQQFHREPDGGCRVRFSQPIRARSFLIYVDSGNVNYCRVKIKAIHSAASGSGSENGDDSDDGEELVLSCSIRDGIGKVSLTGEPEIGVELYVCCLLKNVNIVGIHFDVNTGVLKKPEPLKSEQLVQTGHDRCILFFKYFDHISCNTRYVGSLCVDRVATLGSLEGQLASMMRIGEFGMPNLPPRKTDGNFFAYYEEGKGGIQRELPNHVNLASCLVNGGIIVFQRRNVAPLYRHLTVDTYFNTLNSIVEIRLVEVRTHVKDNSELVTAMLESHAKIRDKIRNPDTPKLIVNKEIVNGSIPIADPDFDPYNTTLPVMNAMQLVVSDEGDLCNAVMSWTYETACDHIGALVQQNAQYLRLYRSDGEGVPSEEILRGEDAESLEKIIYGGNDYSTTKTVFYLRLMQPRAILEKTLSLVVTLRDAEGHALHRERYVLTSRERSLLRLIRAVKQSIQPWEVERDVWGTLAATLEAPHYILCAIDRHKNLIRRVVETLPPENGGEEEDVYLDSDLANYEFDLLPMAPLRPDEQRIVCCHGERVQESVRLFGHPFVITINSTTSVRQGLERMLKVTHIPREALGEESKWTVMILTDIHYHFKDWDAAIHLYWRHTRNASNYIPSLLIQHKAPREKPGSRYVAQKNPTLKISSN</sequence>
<proteinExistence type="predicted"/>
<dbReference type="InterPro" id="IPR024729">
    <property type="entry name" value="USP7_ICP0-binding_dom"/>
</dbReference>
<dbReference type="EMBL" id="LR877167">
    <property type="protein sequence ID" value="CAD2221960.1"/>
    <property type="molecule type" value="Genomic_DNA"/>
</dbReference>
<keyword evidence="4" id="KW-0645">Protease</keyword>
<feature type="region of interest" description="Disordered" evidence="2">
    <location>
        <begin position="1"/>
        <end position="30"/>
    </location>
</feature>
<accession>A0A7G2CQB1</accession>
<dbReference type="Pfam" id="PF12436">
    <property type="entry name" value="USP7_ICP0_bdg"/>
    <property type="match status" value="1"/>
</dbReference>
<dbReference type="Gene3D" id="3.10.20.90">
    <property type="entry name" value="Phosphatidylinositol 3-kinase Catalytic Subunit, Chain A, domain 1"/>
    <property type="match status" value="1"/>
</dbReference>
<dbReference type="VEuPathDB" id="TriTrypDB:ADEAN_000949900"/>
<dbReference type="InterPro" id="IPR038765">
    <property type="entry name" value="Papain-like_cys_pep_sf"/>
</dbReference>
<dbReference type="PROSITE" id="PS00973">
    <property type="entry name" value="USP_2"/>
    <property type="match status" value="1"/>
</dbReference>
<keyword evidence="4" id="KW-0378">Hydrolase</keyword>
<evidence type="ECO:0000313" key="5">
    <source>
        <dbReference type="Proteomes" id="UP000515908"/>
    </source>
</evidence>
<evidence type="ECO:0000313" key="4">
    <source>
        <dbReference type="EMBL" id="CAD2221960.1"/>
    </source>
</evidence>
<gene>
    <name evidence="4" type="ORF">ADEAN_000949900</name>
</gene>
<dbReference type="GO" id="GO:0016579">
    <property type="term" value="P:protein deubiquitination"/>
    <property type="evidence" value="ECO:0007669"/>
    <property type="project" value="InterPro"/>
</dbReference>
<dbReference type="GO" id="GO:0005634">
    <property type="term" value="C:nucleus"/>
    <property type="evidence" value="ECO:0007669"/>
    <property type="project" value="TreeGrafter"/>
</dbReference>
<name>A0A7G2CQB1_9TRYP</name>
<dbReference type="PROSITE" id="PS50235">
    <property type="entry name" value="USP_3"/>
    <property type="match status" value="1"/>
</dbReference>
<dbReference type="GO" id="GO:0006508">
    <property type="term" value="P:proteolysis"/>
    <property type="evidence" value="ECO:0007669"/>
    <property type="project" value="UniProtKB-KW"/>
</dbReference>
<dbReference type="Pfam" id="PF00443">
    <property type="entry name" value="UCH"/>
    <property type="match status" value="1"/>
</dbReference>
<dbReference type="Gene3D" id="3.90.70.10">
    <property type="entry name" value="Cysteine proteinases"/>
    <property type="match status" value="1"/>
</dbReference>
<dbReference type="SUPFAM" id="SSF54001">
    <property type="entry name" value="Cysteine proteinases"/>
    <property type="match status" value="1"/>
</dbReference>
<dbReference type="InterPro" id="IPR050164">
    <property type="entry name" value="Peptidase_C19"/>
</dbReference>
<dbReference type="InterPro" id="IPR001394">
    <property type="entry name" value="Peptidase_C19_UCH"/>
</dbReference>
<feature type="domain" description="USP" evidence="3">
    <location>
        <begin position="68"/>
        <end position="408"/>
    </location>
</feature>
<dbReference type="GO" id="GO:0004843">
    <property type="term" value="F:cysteine-type deubiquitinase activity"/>
    <property type="evidence" value="ECO:0007669"/>
    <property type="project" value="InterPro"/>
</dbReference>
<dbReference type="PANTHER" id="PTHR24006">
    <property type="entry name" value="UBIQUITIN CARBOXYL-TERMINAL HYDROLASE"/>
    <property type="match status" value="1"/>
</dbReference>
<dbReference type="PANTHER" id="PTHR24006:SF827">
    <property type="entry name" value="UBIQUITIN CARBOXYL-TERMINAL HYDROLASE 34"/>
    <property type="match status" value="1"/>
</dbReference>
<evidence type="ECO:0000259" key="3">
    <source>
        <dbReference type="PROSITE" id="PS50235"/>
    </source>
</evidence>
<dbReference type="InterPro" id="IPR018200">
    <property type="entry name" value="USP_CS"/>
</dbReference>
<evidence type="ECO:0000256" key="2">
    <source>
        <dbReference type="SAM" id="MobiDB-lite"/>
    </source>
</evidence>
<dbReference type="AlphaFoldDB" id="A0A7G2CQB1"/>
<keyword evidence="5" id="KW-1185">Reference proteome</keyword>
<reference evidence="4 5" key="1">
    <citation type="submission" date="2020-08" db="EMBL/GenBank/DDBJ databases">
        <authorList>
            <person name="Newling K."/>
            <person name="Davey J."/>
            <person name="Forrester S."/>
        </authorList>
    </citation>
    <scope>NUCLEOTIDE SEQUENCE [LARGE SCALE GENOMIC DNA]</scope>
    <source>
        <strain evidence="5">Crithidia deanei Carvalho (ATCC PRA-265)</strain>
    </source>
</reference>